<dbReference type="AlphaFoldDB" id="A0A9K3PXT2"/>
<dbReference type="InterPro" id="IPR016053">
    <property type="entry name" value="Haem_Oase-like"/>
</dbReference>
<accession>A0A9K3PXT2</accession>
<dbReference type="OrthoDB" id="652091at2759"/>
<dbReference type="GO" id="GO:0020037">
    <property type="term" value="F:heme binding"/>
    <property type="evidence" value="ECO:0007669"/>
    <property type="project" value="TreeGrafter"/>
</dbReference>
<dbReference type="PANTHER" id="PTHR10720:SF0">
    <property type="entry name" value="HEME OXYGENASE"/>
    <property type="match status" value="1"/>
</dbReference>
<comment type="caution">
    <text evidence="2">The sequence shown here is derived from an EMBL/GenBank/DDBJ whole genome shotgun (WGS) entry which is preliminary data.</text>
</comment>
<dbReference type="PANTHER" id="PTHR10720">
    <property type="entry name" value="HEME OXYGENASE"/>
    <property type="match status" value="1"/>
</dbReference>
<feature type="chain" id="PRO_5039929779" evidence="1">
    <location>
        <begin position="26"/>
        <end position="308"/>
    </location>
</feature>
<evidence type="ECO:0000313" key="3">
    <source>
        <dbReference type="Proteomes" id="UP000693970"/>
    </source>
</evidence>
<dbReference type="GO" id="GO:0006788">
    <property type="term" value="P:heme oxidation"/>
    <property type="evidence" value="ECO:0007669"/>
    <property type="project" value="InterPro"/>
</dbReference>
<evidence type="ECO:0000313" key="2">
    <source>
        <dbReference type="EMBL" id="KAG7363762.1"/>
    </source>
</evidence>
<dbReference type="Proteomes" id="UP000693970">
    <property type="component" value="Unassembled WGS sequence"/>
</dbReference>
<dbReference type="GO" id="GO:0006979">
    <property type="term" value="P:response to oxidative stress"/>
    <property type="evidence" value="ECO:0007669"/>
    <property type="project" value="TreeGrafter"/>
</dbReference>
<dbReference type="GO" id="GO:0004392">
    <property type="term" value="F:heme oxygenase (decyclizing) activity"/>
    <property type="evidence" value="ECO:0007669"/>
    <property type="project" value="InterPro"/>
</dbReference>
<sequence>MKNFFFLQAIAAVTILSSYPSTAFAPTTSSSSRPWGHGTVFLSAVETTSETTSSSSNNNHPSRVMECSNNPRQSGLALLLDEGTRQSHSMAENTAFVTGFFKGISKPESYRKLLSSLYYVYDAMETTLIHTSDERVQLLNDAALRRVDALQEDMQYFYGQNGDWKAKIPKPTPATETYVARILELGANPELSYLLIAHQYTRYLGDLFGGQMMGGMASKSMNLPSDGSGVAFYTFKDIDNTQRYITDWYRRLNSLDLTDQQKQNIVDEANFVFGLNIGILEELEGSPFAALWTMAVSTLKEKLGFSQR</sequence>
<evidence type="ECO:0000256" key="1">
    <source>
        <dbReference type="SAM" id="SignalP"/>
    </source>
</evidence>
<gene>
    <name evidence="2" type="ORF">IV203_027123</name>
</gene>
<feature type="signal peptide" evidence="1">
    <location>
        <begin position="1"/>
        <end position="25"/>
    </location>
</feature>
<proteinExistence type="predicted"/>
<reference evidence="2" key="2">
    <citation type="submission" date="2021-04" db="EMBL/GenBank/DDBJ databases">
        <authorList>
            <person name="Podell S."/>
        </authorList>
    </citation>
    <scope>NUCLEOTIDE SEQUENCE</scope>
    <source>
        <strain evidence="2">Hildebrandi</strain>
    </source>
</reference>
<dbReference type="Pfam" id="PF01126">
    <property type="entry name" value="Heme_oxygenase"/>
    <property type="match status" value="1"/>
</dbReference>
<dbReference type="CDD" id="cd19165">
    <property type="entry name" value="HemeO"/>
    <property type="match status" value="1"/>
</dbReference>
<keyword evidence="3" id="KW-1185">Reference proteome</keyword>
<dbReference type="GO" id="GO:0042167">
    <property type="term" value="P:heme catabolic process"/>
    <property type="evidence" value="ECO:0007669"/>
    <property type="project" value="TreeGrafter"/>
</dbReference>
<reference evidence="2" key="1">
    <citation type="journal article" date="2021" name="Sci. Rep.">
        <title>Diploid genomic architecture of Nitzschia inconspicua, an elite biomass production diatom.</title>
        <authorList>
            <person name="Oliver A."/>
            <person name="Podell S."/>
            <person name="Pinowska A."/>
            <person name="Traller J.C."/>
            <person name="Smith S.R."/>
            <person name="McClure R."/>
            <person name="Beliaev A."/>
            <person name="Bohutskyi P."/>
            <person name="Hill E.A."/>
            <person name="Rabines A."/>
            <person name="Zheng H."/>
            <person name="Allen L.Z."/>
            <person name="Kuo A."/>
            <person name="Grigoriev I.V."/>
            <person name="Allen A.E."/>
            <person name="Hazlebeck D."/>
            <person name="Allen E.E."/>
        </authorList>
    </citation>
    <scope>NUCLEOTIDE SEQUENCE</scope>
    <source>
        <strain evidence="2">Hildebrandi</strain>
    </source>
</reference>
<name>A0A9K3PXT2_9STRA</name>
<dbReference type="InterPro" id="IPR002051">
    <property type="entry name" value="Haem_Oase"/>
</dbReference>
<organism evidence="2 3">
    <name type="scientific">Nitzschia inconspicua</name>
    <dbReference type="NCBI Taxonomy" id="303405"/>
    <lineage>
        <taxon>Eukaryota</taxon>
        <taxon>Sar</taxon>
        <taxon>Stramenopiles</taxon>
        <taxon>Ochrophyta</taxon>
        <taxon>Bacillariophyta</taxon>
        <taxon>Bacillariophyceae</taxon>
        <taxon>Bacillariophycidae</taxon>
        <taxon>Bacillariales</taxon>
        <taxon>Bacillariaceae</taxon>
        <taxon>Nitzschia</taxon>
    </lineage>
</organism>
<keyword evidence="1" id="KW-0732">Signal</keyword>
<dbReference type="EMBL" id="JAGRRH010000010">
    <property type="protein sequence ID" value="KAG7363762.1"/>
    <property type="molecule type" value="Genomic_DNA"/>
</dbReference>
<protein>
    <submittedName>
        <fullName evidence="2">Heme oxygenase</fullName>
    </submittedName>
</protein>